<dbReference type="EMBL" id="SOYY01000009">
    <property type="protein sequence ID" value="KAA0716635.1"/>
    <property type="molecule type" value="Genomic_DNA"/>
</dbReference>
<evidence type="ECO:0000256" key="9">
    <source>
        <dbReference type="SAM" id="MobiDB-lite"/>
    </source>
</evidence>
<feature type="region of interest" description="Disordered" evidence="9">
    <location>
        <begin position="454"/>
        <end position="511"/>
    </location>
</feature>
<keyword evidence="3" id="KW-0479">Metal-binding</keyword>
<dbReference type="Pfam" id="PF02225">
    <property type="entry name" value="PA"/>
    <property type="match status" value="1"/>
</dbReference>
<keyword evidence="11" id="KW-0732">Signal</keyword>
<keyword evidence="2 10" id="KW-0812">Transmembrane</keyword>
<feature type="compositionally biased region" description="Polar residues" evidence="9">
    <location>
        <begin position="457"/>
        <end position="472"/>
    </location>
</feature>
<feature type="domain" description="RING-type" evidence="12">
    <location>
        <begin position="380"/>
        <end position="421"/>
    </location>
</feature>
<evidence type="ECO:0000256" key="6">
    <source>
        <dbReference type="ARBA" id="ARBA00022989"/>
    </source>
</evidence>
<feature type="signal peptide" evidence="11">
    <location>
        <begin position="1"/>
        <end position="29"/>
    </location>
</feature>
<keyword evidence="4 8" id="KW-0863">Zinc-finger</keyword>
<organism evidence="13 14">
    <name type="scientific">Triplophysa tibetana</name>
    <dbReference type="NCBI Taxonomy" id="1572043"/>
    <lineage>
        <taxon>Eukaryota</taxon>
        <taxon>Metazoa</taxon>
        <taxon>Chordata</taxon>
        <taxon>Craniata</taxon>
        <taxon>Vertebrata</taxon>
        <taxon>Euteleostomi</taxon>
        <taxon>Actinopterygii</taxon>
        <taxon>Neopterygii</taxon>
        <taxon>Teleostei</taxon>
        <taxon>Ostariophysi</taxon>
        <taxon>Cypriniformes</taxon>
        <taxon>Nemacheilidae</taxon>
        <taxon>Triplophysa</taxon>
    </lineage>
</organism>
<evidence type="ECO:0000259" key="12">
    <source>
        <dbReference type="PROSITE" id="PS50089"/>
    </source>
</evidence>
<dbReference type="SMART" id="SM00184">
    <property type="entry name" value="RING"/>
    <property type="match status" value="1"/>
</dbReference>
<dbReference type="CDD" id="cd16802">
    <property type="entry name" value="RING-H2_RNF128-like"/>
    <property type="match status" value="1"/>
</dbReference>
<evidence type="ECO:0000256" key="2">
    <source>
        <dbReference type="ARBA" id="ARBA00022692"/>
    </source>
</evidence>
<evidence type="ECO:0000256" key="10">
    <source>
        <dbReference type="SAM" id="Phobius"/>
    </source>
</evidence>
<dbReference type="PANTHER" id="PTHR16200">
    <property type="entry name" value="RING ZINC FINGER"/>
    <property type="match status" value="1"/>
</dbReference>
<sequence length="511" mass="56669">MGPLAGRDVFSWLLVASFLQVSSVRLAQATYLCTAYLNVSYVEPNTNQTYWKQDEIGLYGQDSPKASVSGRVYLARPIYGCDLNTVYVKPNDTKGWIALIQRGNGCTFSDKINIAAVNGAVAAIIFNDYGTDNRVIQMSHPGTNIIAVMIGYVHGMSLVHLLNRGSPVTIEIVVGKQQRSPWMSHYSVFFVSISFFIVTAATVGYFIFYSARRLNNLRQLNRNQRKRWLSKYGASSGSGCVFVVTGGLFPPGVECALGAGHLLCTAYLNVPMSNPTRTKHIGSRTKSGCTNIIAVMIGYVHGMSLVHLLNRGSPVTIEIVVGKQQRSPWMSHYSVFFVSISFFIVTAATVGYFIFYSARRLNNLRQLNRNQETGPDADTCAVCIELYKPGDVLTILTCNHFFHKSCIEPWLLEHRTCPMCKCDILKALGVEMDVEEQPHISVPDFRSFTISEDLPSETASHTQSETASSGYASSAPEDALNGLRDEQMETPPQYDNLAFERDVYTQNEVRA</sequence>
<protein>
    <submittedName>
        <fullName evidence="13">E3 ubiquitin-protein ligase RNF128</fullName>
    </submittedName>
</protein>
<evidence type="ECO:0000256" key="5">
    <source>
        <dbReference type="ARBA" id="ARBA00022833"/>
    </source>
</evidence>
<dbReference type="CDD" id="cd02122">
    <property type="entry name" value="PA_GRAIL_like"/>
    <property type="match status" value="1"/>
</dbReference>
<evidence type="ECO:0000256" key="8">
    <source>
        <dbReference type="PROSITE-ProRule" id="PRU00175"/>
    </source>
</evidence>
<dbReference type="InterPro" id="IPR051073">
    <property type="entry name" value="ZNRF3_Arkadia_E3_ligases"/>
</dbReference>
<feature type="chain" id="PRO_5023040614" evidence="11">
    <location>
        <begin position="30"/>
        <end position="511"/>
    </location>
</feature>
<keyword evidence="7 10" id="KW-0472">Membrane</keyword>
<dbReference type="Gene3D" id="3.50.30.30">
    <property type="match status" value="1"/>
</dbReference>
<dbReference type="SUPFAM" id="SSF52025">
    <property type="entry name" value="PA domain"/>
    <property type="match status" value="1"/>
</dbReference>
<accession>A0A5A9P4U0</accession>
<evidence type="ECO:0000256" key="1">
    <source>
        <dbReference type="ARBA" id="ARBA00004370"/>
    </source>
</evidence>
<evidence type="ECO:0000256" key="3">
    <source>
        <dbReference type="ARBA" id="ARBA00022723"/>
    </source>
</evidence>
<feature type="transmembrane region" description="Helical" evidence="10">
    <location>
        <begin position="186"/>
        <end position="208"/>
    </location>
</feature>
<gene>
    <name evidence="13" type="ORF">E1301_Tti018907</name>
</gene>
<dbReference type="FunFam" id="3.30.40.10:FF:000009">
    <property type="entry name" value="E3 ubiquitin-protein ligase RNF130"/>
    <property type="match status" value="1"/>
</dbReference>
<comment type="caution">
    <text evidence="13">The sequence shown here is derived from an EMBL/GenBank/DDBJ whole genome shotgun (WGS) entry which is preliminary data.</text>
</comment>
<feature type="transmembrane region" description="Helical" evidence="10">
    <location>
        <begin position="330"/>
        <end position="355"/>
    </location>
</feature>
<name>A0A5A9P4U0_9TELE</name>
<dbReference type="SUPFAM" id="SSF57850">
    <property type="entry name" value="RING/U-box"/>
    <property type="match status" value="1"/>
</dbReference>
<dbReference type="AlphaFoldDB" id="A0A5A9P4U0"/>
<dbReference type="Pfam" id="PF13639">
    <property type="entry name" value="zf-RING_2"/>
    <property type="match status" value="1"/>
</dbReference>
<dbReference type="FunFam" id="3.50.30.30:FF:000003">
    <property type="entry name" value="E3 ubiquitin-protein ligase RNF128"/>
    <property type="match status" value="1"/>
</dbReference>
<evidence type="ECO:0000313" key="14">
    <source>
        <dbReference type="Proteomes" id="UP000324632"/>
    </source>
</evidence>
<evidence type="ECO:0000256" key="4">
    <source>
        <dbReference type="ARBA" id="ARBA00022771"/>
    </source>
</evidence>
<proteinExistence type="predicted"/>
<dbReference type="InterPro" id="IPR013083">
    <property type="entry name" value="Znf_RING/FYVE/PHD"/>
</dbReference>
<dbReference type="InterPro" id="IPR001841">
    <property type="entry name" value="Znf_RING"/>
</dbReference>
<feature type="compositionally biased region" description="Basic and acidic residues" evidence="9">
    <location>
        <begin position="498"/>
        <end position="511"/>
    </location>
</feature>
<dbReference type="InterPro" id="IPR046450">
    <property type="entry name" value="PA_dom_sf"/>
</dbReference>
<comment type="subcellular location">
    <subcellularLocation>
        <location evidence="1">Membrane</location>
    </subcellularLocation>
</comment>
<evidence type="ECO:0000256" key="11">
    <source>
        <dbReference type="SAM" id="SignalP"/>
    </source>
</evidence>
<dbReference type="PROSITE" id="PS50089">
    <property type="entry name" value="ZF_RING_2"/>
    <property type="match status" value="1"/>
</dbReference>
<keyword evidence="14" id="KW-1185">Reference proteome</keyword>
<evidence type="ECO:0000313" key="13">
    <source>
        <dbReference type="EMBL" id="KAA0716635.1"/>
    </source>
</evidence>
<dbReference type="GO" id="GO:0008270">
    <property type="term" value="F:zinc ion binding"/>
    <property type="evidence" value="ECO:0007669"/>
    <property type="project" value="UniProtKB-KW"/>
</dbReference>
<dbReference type="GO" id="GO:0016020">
    <property type="term" value="C:membrane"/>
    <property type="evidence" value="ECO:0007669"/>
    <property type="project" value="UniProtKB-SubCell"/>
</dbReference>
<keyword evidence="6 10" id="KW-1133">Transmembrane helix</keyword>
<evidence type="ECO:0000256" key="7">
    <source>
        <dbReference type="ARBA" id="ARBA00023136"/>
    </source>
</evidence>
<dbReference type="Proteomes" id="UP000324632">
    <property type="component" value="Chromosome 9"/>
</dbReference>
<reference evidence="13 14" key="1">
    <citation type="journal article" date="2019" name="Mol. Ecol. Resour.">
        <title>Chromosome-level genome assembly of Triplophysa tibetana, a fish adapted to the harsh high-altitude environment of the Tibetan Plateau.</title>
        <authorList>
            <person name="Yang X."/>
            <person name="Liu H."/>
            <person name="Ma Z."/>
            <person name="Zou Y."/>
            <person name="Zou M."/>
            <person name="Mao Y."/>
            <person name="Li X."/>
            <person name="Wang H."/>
            <person name="Chen T."/>
            <person name="Wang W."/>
            <person name="Yang R."/>
        </authorList>
    </citation>
    <scope>NUCLEOTIDE SEQUENCE [LARGE SCALE GENOMIC DNA]</scope>
    <source>
        <strain evidence="13">TTIB1903HZAU</strain>
        <tissue evidence="13">Muscle</tissue>
    </source>
</reference>
<dbReference type="Gene3D" id="3.30.40.10">
    <property type="entry name" value="Zinc/RING finger domain, C3HC4 (zinc finger)"/>
    <property type="match status" value="1"/>
</dbReference>
<dbReference type="InterPro" id="IPR003137">
    <property type="entry name" value="PA_domain"/>
</dbReference>
<feature type="transmembrane region" description="Helical" evidence="10">
    <location>
        <begin position="292"/>
        <end position="310"/>
    </location>
</feature>
<keyword evidence="5" id="KW-0862">Zinc</keyword>